<sequence length="63" mass="7422">MSQIIRSDERANDGNDTEDDVDSPTPIIRRTFLMTRSKLMSQKPFQLNKTRTIFRLLSFFQTI</sequence>
<evidence type="ECO:0000313" key="3">
    <source>
        <dbReference type="Proteomes" id="UP000276133"/>
    </source>
</evidence>
<protein>
    <submittedName>
        <fullName evidence="2">Uncharacterized protein</fullName>
    </submittedName>
</protein>
<evidence type="ECO:0000313" key="2">
    <source>
        <dbReference type="EMBL" id="RNA17907.1"/>
    </source>
</evidence>
<dbReference type="EMBL" id="REGN01004349">
    <property type="protein sequence ID" value="RNA17907.1"/>
    <property type="molecule type" value="Genomic_DNA"/>
</dbReference>
<name>A0A3M7R2T7_BRAPC</name>
<proteinExistence type="predicted"/>
<keyword evidence="3" id="KW-1185">Reference proteome</keyword>
<dbReference type="AlphaFoldDB" id="A0A3M7R2T7"/>
<feature type="region of interest" description="Disordered" evidence="1">
    <location>
        <begin position="1"/>
        <end position="26"/>
    </location>
</feature>
<accession>A0A3M7R2T7</accession>
<dbReference type="Proteomes" id="UP000276133">
    <property type="component" value="Unassembled WGS sequence"/>
</dbReference>
<comment type="caution">
    <text evidence="2">The sequence shown here is derived from an EMBL/GenBank/DDBJ whole genome shotgun (WGS) entry which is preliminary data.</text>
</comment>
<evidence type="ECO:0000256" key="1">
    <source>
        <dbReference type="SAM" id="MobiDB-lite"/>
    </source>
</evidence>
<reference evidence="2 3" key="1">
    <citation type="journal article" date="2018" name="Sci. Rep.">
        <title>Genomic signatures of local adaptation to the degree of environmental predictability in rotifers.</title>
        <authorList>
            <person name="Franch-Gras L."/>
            <person name="Hahn C."/>
            <person name="Garcia-Roger E.M."/>
            <person name="Carmona M.J."/>
            <person name="Serra M."/>
            <person name="Gomez A."/>
        </authorList>
    </citation>
    <scope>NUCLEOTIDE SEQUENCE [LARGE SCALE GENOMIC DNA]</scope>
    <source>
        <strain evidence="2">HYR1</strain>
    </source>
</reference>
<gene>
    <name evidence="2" type="ORF">BpHYR1_013952</name>
</gene>
<organism evidence="2 3">
    <name type="scientific">Brachionus plicatilis</name>
    <name type="common">Marine rotifer</name>
    <name type="synonym">Brachionus muelleri</name>
    <dbReference type="NCBI Taxonomy" id="10195"/>
    <lineage>
        <taxon>Eukaryota</taxon>
        <taxon>Metazoa</taxon>
        <taxon>Spiralia</taxon>
        <taxon>Gnathifera</taxon>
        <taxon>Rotifera</taxon>
        <taxon>Eurotatoria</taxon>
        <taxon>Monogononta</taxon>
        <taxon>Pseudotrocha</taxon>
        <taxon>Ploima</taxon>
        <taxon>Brachionidae</taxon>
        <taxon>Brachionus</taxon>
    </lineage>
</organism>
<feature type="compositionally biased region" description="Basic and acidic residues" evidence="1">
    <location>
        <begin position="1"/>
        <end position="13"/>
    </location>
</feature>